<organism evidence="3 4">
    <name type="scientific">Pseudomonas syringae pv. actinidiae ICMP 19096</name>
    <dbReference type="NCBI Taxonomy" id="1194405"/>
    <lineage>
        <taxon>Bacteria</taxon>
        <taxon>Pseudomonadati</taxon>
        <taxon>Pseudomonadota</taxon>
        <taxon>Gammaproteobacteria</taxon>
        <taxon>Pseudomonadales</taxon>
        <taxon>Pseudomonadaceae</taxon>
        <taxon>Pseudomonas</taxon>
        <taxon>Pseudomonas syringae</taxon>
    </lineage>
</organism>
<comment type="caution">
    <text evidence="3">The sequence shown here is derived from an EMBL/GenBank/DDBJ whole genome shotgun (WGS) entry which is preliminary data.</text>
</comment>
<dbReference type="InterPro" id="IPR036271">
    <property type="entry name" value="Tet_transcr_reg_TetR-rel_C_sf"/>
</dbReference>
<dbReference type="AlphaFoldDB" id="A0A656K1M0"/>
<keyword evidence="1" id="KW-0238">DNA-binding</keyword>
<feature type="non-terminal residue" evidence="3">
    <location>
        <position position="1"/>
    </location>
</feature>
<feature type="domain" description="HTH-type transcriptional repressor NicS C-terminal" evidence="2">
    <location>
        <begin position="1"/>
        <end position="110"/>
    </location>
</feature>
<evidence type="ECO:0000313" key="3">
    <source>
        <dbReference type="EMBL" id="EPN65395.1"/>
    </source>
</evidence>
<dbReference type="Proteomes" id="UP000018849">
    <property type="component" value="Unassembled WGS sequence"/>
</dbReference>
<dbReference type="EMBL" id="AOKF01000693">
    <property type="protein sequence ID" value="EPN65395.1"/>
    <property type="molecule type" value="Genomic_DNA"/>
</dbReference>
<evidence type="ECO:0000313" key="4">
    <source>
        <dbReference type="Proteomes" id="UP000018849"/>
    </source>
</evidence>
<dbReference type="PANTHER" id="PTHR30328">
    <property type="entry name" value="TRANSCRIPTIONAL REPRESSOR"/>
    <property type="match status" value="1"/>
</dbReference>
<evidence type="ECO:0000259" key="2">
    <source>
        <dbReference type="Pfam" id="PF17938"/>
    </source>
</evidence>
<reference evidence="3 4" key="1">
    <citation type="journal article" date="2013" name="PLoS Pathog.">
        <title>Genomic analysis of the Kiwifruit pathogen Pseudomonas syringae pv. actinidiae provides insight into the origins of an emergent plant disease.</title>
        <authorList>
            <person name="McCann H.C."/>
            <person name="Rikkerink E.H."/>
            <person name="Bertels F."/>
            <person name="Fiers M."/>
            <person name="Lu A."/>
            <person name="Rees-George J."/>
            <person name="Andersen M.T."/>
            <person name="Gleave A.P."/>
            <person name="Haubold B."/>
            <person name="Wohlers M.W."/>
            <person name="Guttman D.S."/>
            <person name="Wang P.W."/>
            <person name="Straub C."/>
            <person name="Vanneste J.L."/>
            <person name="Rainey P.B."/>
            <person name="Templeton M.D."/>
        </authorList>
    </citation>
    <scope>NUCLEOTIDE SEQUENCE [LARGE SCALE GENOMIC DNA]</scope>
    <source>
        <strain evidence="3 4">ICMP 19096</strain>
    </source>
</reference>
<dbReference type="InterPro" id="IPR050109">
    <property type="entry name" value="HTH-type_TetR-like_transc_reg"/>
</dbReference>
<dbReference type="PANTHER" id="PTHR30328:SF54">
    <property type="entry name" value="HTH-TYPE TRANSCRIPTIONAL REPRESSOR SCO4008"/>
    <property type="match status" value="1"/>
</dbReference>
<dbReference type="InterPro" id="IPR041474">
    <property type="entry name" value="NicS_C"/>
</dbReference>
<sequence length="116" mass="13702">EFTFDHHDSNVDFVRIVCIENIHNGENVKQSDTIQAKSQNIIRALDGILRRGEASRLFRDGVHPVDLHLMISSFCFYRISNRHTFSEIFQIELWSEEVKQRHKAMICDAVLRYLKR</sequence>
<dbReference type="SUPFAM" id="SSF48498">
    <property type="entry name" value="Tetracyclin repressor-like, C-terminal domain"/>
    <property type="match status" value="1"/>
</dbReference>
<dbReference type="Pfam" id="PF17938">
    <property type="entry name" value="TetR_C_29"/>
    <property type="match status" value="1"/>
</dbReference>
<dbReference type="Gene3D" id="1.10.357.10">
    <property type="entry name" value="Tetracycline Repressor, domain 2"/>
    <property type="match status" value="1"/>
</dbReference>
<gene>
    <name evidence="3" type="ORF">A245_08521</name>
</gene>
<dbReference type="GO" id="GO:0003677">
    <property type="term" value="F:DNA binding"/>
    <property type="evidence" value="ECO:0007669"/>
    <property type="project" value="UniProtKB-KW"/>
</dbReference>
<name>A0A656K1M0_PSESF</name>
<proteinExistence type="predicted"/>
<protein>
    <submittedName>
        <fullName evidence="3">TetR family transcriptional regulator</fullName>
    </submittedName>
</protein>
<accession>A0A656K1M0</accession>
<evidence type="ECO:0000256" key="1">
    <source>
        <dbReference type="ARBA" id="ARBA00023125"/>
    </source>
</evidence>